<comment type="caution">
    <text evidence="2">The sequence shown here is derived from an EMBL/GenBank/DDBJ whole genome shotgun (WGS) entry which is preliminary data.</text>
</comment>
<dbReference type="AlphaFoldDB" id="A0A538SBJ7"/>
<evidence type="ECO:0000259" key="1">
    <source>
        <dbReference type="Pfam" id="PF11984"/>
    </source>
</evidence>
<gene>
    <name evidence="2" type="primary">epsI</name>
    <name evidence="2" type="ORF">E6K73_11205</name>
</gene>
<protein>
    <submittedName>
        <fullName evidence="2">EpsI family protein</fullName>
    </submittedName>
</protein>
<dbReference type="NCBIfam" id="TIGR02914">
    <property type="entry name" value="EpsI_fam"/>
    <property type="match status" value="1"/>
</dbReference>
<evidence type="ECO:0000313" key="2">
    <source>
        <dbReference type="EMBL" id="TMQ48752.1"/>
    </source>
</evidence>
<dbReference type="InterPro" id="IPR014263">
    <property type="entry name" value="Methanolan_biosynth_EpsI"/>
</dbReference>
<reference evidence="2 3" key="1">
    <citation type="journal article" date="2019" name="Nat. Microbiol.">
        <title>Mediterranean grassland soil C-N compound turnover is dependent on rainfall and depth, and is mediated by genomically divergent microorganisms.</title>
        <authorList>
            <person name="Diamond S."/>
            <person name="Andeer P.F."/>
            <person name="Li Z."/>
            <person name="Crits-Christoph A."/>
            <person name="Burstein D."/>
            <person name="Anantharaman K."/>
            <person name="Lane K.R."/>
            <person name="Thomas B.C."/>
            <person name="Pan C."/>
            <person name="Northen T.R."/>
            <person name="Banfield J.F."/>
        </authorList>
    </citation>
    <scope>NUCLEOTIDE SEQUENCE [LARGE SCALE GENOMIC DNA]</scope>
    <source>
        <strain evidence="2">WS_3</strain>
    </source>
</reference>
<dbReference type="Pfam" id="PF11984">
    <property type="entry name" value="DUF3485"/>
    <property type="match status" value="1"/>
</dbReference>
<name>A0A538SBJ7_UNCEI</name>
<proteinExistence type="predicted"/>
<evidence type="ECO:0000313" key="3">
    <source>
        <dbReference type="Proteomes" id="UP000320184"/>
    </source>
</evidence>
<dbReference type="Proteomes" id="UP000320184">
    <property type="component" value="Unassembled WGS sequence"/>
</dbReference>
<feature type="domain" description="Methanolan biosynthesis EpsI" evidence="1">
    <location>
        <begin position="6"/>
        <end position="196"/>
    </location>
</feature>
<organism evidence="2 3">
    <name type="scientific">Eiseniibacteriota bacterium</name>
    <dbReference type="NCBI Taxonomy" id="2212470"/>
    <lineage>
        <taxon>Bacteria</taxon>
        <taxon>Candidatus Eiseniibacteriota</taxon>
    </lineage>
</organism>
<dbReference type="EMBL" id="VBOT01000134">
    <property type="protein sequence ID" value="TMQ48752.1"/>
    <property type="molecule type" value="Genomic_DNA"/>
</dbReference>
<accession>A0A538SBJ7</accession>
<sequence length="212" mass="23279">MTRFVATGALLLATAVYVQLHPPSNLAVGRGWLAACPATFGLWNGTDLSFENAVIDELKADDLLVRRYRRGDDVAWLCVVYHRHRRYGAHDPRLCYESQGYLLEDRGVGRVGGGPAALEANRFVASRGRDRRLVYYWWSTGGYATADGAEFRRRMALEGALDNRSWGTQVRVETPVGGEGETTAAARLDDFATRVAGGLSIAFAAAVAVERR</sequence>